<dbReference type="AlphaFoldDB" id="A0A3E0VGF5"/>
<dbReference type="GO" id="GO:0004315">
    <property type="term" value="F:3-oxoacyl-[acyl-carrier-protein] synthase activity"/>
    <property type="evidence" value="ECO:0007669"/>
    <property type="project" value="InterPro"/>
</dbReference>
<dbReference type="RefSeq" id="WP_116414038.1">
    <property type="nucleotide sequence ID" value="NZ_NBWZ01000001.1"/>
</dbReference>
<keyword evidence="4" id="KW-0808">Transferase</keyword>
<dbReference type="InterPro" id="IPR016039">
    <property type="entry name" value="Thiolase-like"/>
</dbReference>
<dbReference type="Gene3D" id="3.40.47.10">
    <property type="match status" value="1"/>
</dbReference>
<dbReference type="Pfam" id="PF08541">
    <property type="entry name" value="ACP_syn_III_C"/>
    <property type="match status" value="1"/>
</dbReference>
<evidence type="ECO:0000259" key="11">
    <source>
        <dbReference type="Pfam" id="PF08545"/>
    </source>
</evidence>
<evidence type="ECO:0000256" key="2">
    <source>
        <dbReference type="ARBA" id="ARBA00008642"/>
    </source>
</evidence>
<dbReference type="EMBL" id="NBWZ01000001">
    <property type="protein sequence ID" value="RFA08633.1"/>
    <property type="molecule type" value="Genomic_DNA"/>
</dbReference>
<dbReference type="OrthoDB" id="9815506at2"/>
<evidence type="ECO:0000313" key="12">
    <source>
        <dbReference type="EMBL" id="RFA08633.1"/>
    </source>
</evidence>
<comment type="caution">
    <text evidence="12">The sequence shown here is derived from an EMBL/GenBank/DDBJ whole genome shotgun (WGS) entry which is preliminary data.</text>
</comment>
<gene>
    <name evidence="12" type="ORF">B7R54_04855</name>
</gene>
<evidence type="ECO:0000256" key="4">
    <source>
        <dbReference type="ARBA" id="ARBA00022679"/>
    </source>
</evidence>
<evidence type="ECO:0000256" key="5">
    <source>
        <dbReference type="ARBA" id="ARBA00022832"/>
    </source>
</evidence>
<organism evidence="12 13">
    <name type="scientific">Subtercola boreus</name>
    <dbReference type="NCBI Taxonomy" id="120213"/>
    <lineage>
        <taxon>Bacteria</taxon>
        <taxon>Bacillati</taxon>
        <taxon>Actinomycetota</taxon>
        <taxon>Actinomycetes</taxon>
        <taxon>Micrococcales</taxon>
        <taxon>Microbacteriaceae</taxon>
        <taxon>Subtercola</taxon>
    </lineage>
</organism>
<dbReference type="SUPFAM" id="SSF53901">
    <property type="entry name" value="Thiolase-like"/>
    <property type="match status" value="1"/>
</dbReference>
<evidence type="ECO:0000256" key="9">
    <source>
        <dbReference type="ARBA" id="ARBA00023315"/>
    </source>
</evidence>
<evidence type="ECO:0000256" key="8">
    <source>
        <dbReference type="ARBA" id="ARBA00023268"/>
    </source>
</evidence>
<dbReference type="Proteomes" id="UP000256486">
    <property type="component" value="Unassembled WGS sequence"/>
</dbReference>
<comment type="pathway">
    <text evidence="1">Lipid metabolism.</text>
</comment>
<evidence type="ECO:0000256" key="6">
    <source>
        <dbReference type="ARBA" id="ARBA00023098"/>
    </source>
</evidence>
<protein>
    <submittedName>
        <fullName evidence="12">3-oxoacyl-ACP synthase</fullName>
    </submittedName>
</protein>
<evidence type="ECO:0000259" key="10">
    <source>
        <dbReference type="Pfam" id="PF08541"/>
    </source>
</evidence>
<sequence>MSTAQIVPAPTSPGARIAGFGYDRGSRVITNDDLSQTLDTNDEWITRRVGIRERRFAGPDETVVSMAVKAGRMALADAGLQPSDIDTVIVATCTMPSQIPHAATQVAAGLGIEAPGSFDINAACAGFCYGLGVASSVIRSGAAKTVLLIGAEKLTDWVDPTDRGNAIIFGDGAGAAIVTASEVDEIGVVAWGSAEKLVSTIHVKDRDSFIFQEGQSVFRWASTAIAPVAIRAAEASGVALGEIDALVTHQANLRIVEAIATRVKDAGARDDLIVADDIVTTGNTSSASIPIAVARMREAGTLTSGNLVLSVGFGAGLTYAGIVFRLP</sequence>
<dbReference type="GO" id="GO:0006633">
    <property type="term" value="P:fatty acid biosynthetic process"/>
    <property type="evidence" value="ECO:0007669"/>
    <property type="project" value="UniProtKB-KW"/>
</dbReference>
<evidence type="ECO:0000313" key="13">
    <source>
        <dbReference type="Proteomes" id="UP000256486"/>
    </source>
</evidence>
<reference evidence="12 13" key="1">
    <citation type="submission" date="2017-04" db="EMBL/GenBank/DDBJ databases">
        <title>Comparative genome analysis of Subtercola boreus.</title>
        <authorList>
            <person name="Cho Y.-J."/>
            <person name="Cho A."/>
            <person name="Kim O.-S."/>
            <person name="Lee J.-I."/>
        </authorList>
    </citation>
    <scope>NUCLEOTIDE SEQUENCE [LARGE SCALE GENOMIC DNA]</scope>
    <source>
        <strain evidence="12 13">K300</strain>
    </source>
</reference>
<dbReference type="NCBIfam" id="NF006829">
    <property type="entry name" value="PRK09352.1"/>
    <property type="match status" value="1"/>
</dbReference>
<name>A0A3E0VGF5_9MICO</name>
<keyword evidence="8" id="KW-0511">Multifunctional enzyme</keyword>
<keyword evidence="3" id="KW-0444">Lipid biosynthesis</keyword>
<keyword evidence="6" id="KW-0443">Lipid metabolism</keyword>
<keyword evidence="9" id="KW-0012">Acyltransferase</keyword>
<feature type="domain" description="Beta-ketoacyl-[acyl-carrier-protein] synthase III N-terminal" evidence="11">
    <location>
        <begin position="118"/>
        <end position="190"/>
    </location>
</feature>
<dbReference type="PANTHER" id="PTHR43091:SF1">
    <property type="entry name" value="BETA-KETOACYL-[ACYL-CARRIER-PROTEIN] SYNTHASE III, CHLOROPLASTIC"/>
    <property type="match status" value="1"/>
</dbReference>
<evidence type="ECO:0000256" key="3">
    <source>
        <dbReference type="ARBA" id="ARBA00022516"/>
    </source>
</evidence>
<dbReference type="InterPro" id="IPR013751">
    <property type="entry name" value="ACP_syn_III_N"/>
</dbReference>
<dbReference type="CDD" id="cd00830">
    <property type="entry name" value="KAS_III"/>
    <property type="match status" value="1"/>
</dbReference>
<dbReference type="InterPro" id="IPR004655">
    <property type="entry name" value="FabH"/>
</dbReference>
<keyword evidence="5" id="KW-0276">Fatty acid metabolism</keyword>
<evidence type="ECO:0000256" key="1">
    <source>
        <dbReference type="ARBA" id="ARBA00005189"/>
    </source>
</evidence>
<comment type="similarity">
    <text evidence="2">Belongs to the thiolase-like superfamily. FabH family.</text>
</comment>
<keyword evidence="7" id="KW-0275">Fatty acid biosynthesis</keyword>
<dbReference type="Pfam" id="PF08545">
    <property type="entry name" value="ACP_syn_III"/>
    <property type="match status" value="1"/>
</dbReference>
<dbReference type="NCBIfam" id="TIGR00747">
    <property type="entry name" value="fabH"/>
    <property type="match status" value="1"/>
</dbReference>
<keyword evidence="13" id="KW-1185">Reference proteome</keyword>
<proteinExistence type="inferred from homology"/>
<dbReference type="PANTHER" id="PTHR43091">
    <property type="entry name" value="3-OXOACYL-[ACYL-CARRIER-PROTEIN] SYNTHASE"/>
    <property type="match status" value="1"/>
</dbReference>
<feature type="domain" description="Beta-ketoacyl-[acyl-carrier-protein] synthase III C-terminal" evidence="10">
    <location>
        <begin position="234"/>
        <end position="325"/>
    </location>
</feature>
<dbReference type="InterPro" id="IPR013747">
    <property type="entry name" value="ACP_syn_III_C"/>
</dbReference>
<accession>A0A3E0VGF5</accession>
<evidence type="ECO:0000256" key="7">
    <source>
        <dbReference type="ARBA" id="ARBA00023160"/>
    </source>
</evidence>